<dbReference type="AlphaFoldDB" id="A0A9W4UMW5"/>
<organism evidence="1 2">
    <name type="scientific">Periconia digitata</name>
    <dbReference type="NCBI Taxonomy" id="1303443"/>
    <lineage>
        <taxon>Eukaryota</taxon>
        <taxon>Fungi</taxon>
        <taxon>Dikarya</taxon>
        <taxon>Ascomycota</taxon>
        <taxon>Pezizomycotina</taxon>
        <taxon>Dothideomycetes</taxon>
        <taxon>Pleosporomycetidae</taxon>
        <taxon>Pleosporales</taxon>
        <taxon>Massarineae</taxon>
        <taxon>Periconiaceae</taxon>
        <taxon>Periconia</taxon>
    </lineage>
</organism>
<gene>
    <name evidence="1" type="ORF">PDIGIT_LOCUS10896</name>
</gene>
<protein>
    <submittedName>
        <fullName evidence="1">Uncharacterized protein</fullName>
    </submittedName>
</protein>
<reference evidence="1" key="1">
    <citation type="submission" date="2023-01" db="EMBL/GenBank/DDBJ databases">
        <authorList>
            <person name="Van Ghelder C."/>
            <person name="Rancurel C."/>
        </authorList>
    </citation>
    <scope>NUCLEOTIDE SEQUENCE</scope>
    <source>
        <strain evidence="1">CNCM I-4278</strain>
    </source>
</reference>
<evidence type="ECO:0000313" key="1">
    <source>
        <dbReference type="EMBL" id="CAI6337781.1"/>
    </source>
</evidence>
<accession>A0A9W4UMW5</accession>
<evidence type="ECO:0000313" key="2">
    <source>
        <dbReference type="Proteomes" id="UP001152607"/>
    </source>
</evidence>
<dbReference type="Proteomes" id="UP001152607">
    <property type="component" value="Unassembled WGS sequence"/>
</dbReference>
<dbReference type="EMBL" id="CAOQHR010000007">
    <property type="protein sequence ID" value="CAI6337781.1"/>
    <property type="molecule type" value="Genomic_DNA"/>
</dbReference>
<name>A0A9W4UMW5_9PLEO</name>
<proteinExistence type="predicted"/>
<keyword evidence="2" id="KW-1185">Reference proteome</keyword>
<comment type="caution">
    <text evidence="1">The sequence shown here is derived from an EMBL/GenBank/DDBJ whole genome shotgun (WGS) entry which is preliminary data.</text>
</comment>
<sequence>MAHHRDHVVDRACWDIIQHLSNMPLSMQHRMEWTLACQRLEHHASCNLQLSQKCLFRSVLNGVCCQYLRDAAVAVVACVEASDPPSH</sequence>